<reference evidence="3 4" key="1">
    <citation type="submission" date="2020-04" db="EMBL/GenBank/DDBJ databases">
        <title>Genome sequence of Streptomyces galbus strain I339.</title>
        <authorList>
            <person name="Silva E.A.N."/>
            <person name="Merces M."/>
            <person name="Castelo Branco A.P.O.T."/>
            <person name="Vasconcelos P.C."/>
            <person name="Costa N.P."/>
            <person name="Marinho G.C.S."/>
            <person name="Oliveira C.J.B."/>
            <person name="Araujo D."/>
            <person name="Rodrigues Junior V.S."/>
            <person name="Almeida R."/>
            <person name="Silva Filho U.R."/>
            <person name="Andrade A.S.A."/>
            <person name="Cibulski S.P."/>
        </authorList>
    </citation>
    <scope>NUCLEOTIDE SEQUENCE [LARGE SCALE GENOMIC DNA]</scope>
    <source>
        <strain evidence="3 4">I339</strain>
    </source>
</reference>
<sequence>MDAPPAWADQPTTAADSSAATAADASQEVVIPPTDRATPRADTPLAAGTTGFLHQQEGRDGYTWTDFSSGTSTQVPGLQTLPANALVRPVGAGGDLLAISPSPARGAGWYTLLDPHTGESREAQLPAGYMFRGTVAGKVLALESATATTSSAGVLLDTGTDPAQPLRITGLPAGAQLSSVSLQQGAADDRGAVIAFRQDGAYRYGLLDPGTAEITPLPETMSGRGLRILLSADRVAWWNHGFTGLRWLPRADLSSGAQELPLPADATPVALLGGALLTSGPDTGSGTSLGRPLTARPLDGGEPSTALDHIALVSDLPPQAADGSALLVGGSGTDDWAVHRFAAGSDVPPAPAVVQPLPPVTSKVLGLNLYRGTLSRVDGMDGKLPVHQQDVGTGPVPVAGAAKLPTGIPSSTVRCATGEDCVRMVEGNWYGLSFLSETAGRTYLETRVDAYTSHIEVPLPGSGGEVRDASSSYVVVDGGSPRTQYVIYPGYHKVVRSRPVQAAALWYSTLWSATPGSPGTLTAERLTPDAATPGKPLRTVRTGATCVPTELQATASWLYWSCGPDQQAGVYDLTNDRGFAVPSGPALLGDGYVVRHDRDAGELKLTDFHTGSPLAERSVAALPAGPLADDRRITWTVDKYGGHIAYVDADRRVHVRADGVPDSAPVIGEAYPSGSVAPRTTSSAYSTWTATLLLSRPVDSWDLDIVQKTTGRRVAVVSGGPERGLSGIWATWNGREANGAPAPSGLYTWQLSARFNGGTVPVRVGSGGLDVLCGALPTHVYDCDGFPDMVAVRKDGRTDSWEGHPKGYFYNRSYTADWPTSSTLVPVGDLNGDGNADMLVRNSSGELRAYWGFGQVYFARGTNKSTVIGTGWNTYDLLTSSGDLNRDGRSDLLARDRSGALWLYAGTGKGTFKSRVRIGTGLSGYTALVGVGDLNGDGTGDLLGRDKAGNLYRWYGNGKGGIGGRVKIGAGWGSYNALVGVGDLTQDGRNDLVTRDTAGNLYRWAGNGKGGFGARVKIGTGWGAYKALY</sequence>
<protein>
    <submittedName>
        <fullName evidence="3">VCBS repeat-containing protein</fullName>
    </submittedName>
</protein>
<dbReference type="EMBL" id="JAAXMD010000394">
    <property type="protein sequence ID" value="NKQ28236.1"/>
    <property type="molecule type" value="Genomic_DNA"/>
</dbReference>
<dbReference type="PANTHER" id="PTHR44103">
    <property type="entry name" value="PROPROTEIN CONVERTASE P"/>
    <property type="match status" value="1"/>
</dbReference>
<dbReference type="Pfam" id="PF13517">
    <property type="entry name" value="FG-GAP_3"/>
    <property type="match status" value="1"/>
</dbReference>
<keyword evidence="4" id="KW-1185">Reference proteome</keyword>
<accession>A0ABX1IVA7</accession>
<dbReference type="Proteomes" id="UP000744032">
    <property type="component" value="Unassembled WGS sequence"/>
</dbReference>
<dbReference type="InterPro" id="IPR013517">
    <property type="entry name" value="FG-GAP"/>
</dbReference>
<feature type="compositionally biased region" description="Low complexity" evidence="2">
    <location>
        <begin position="8"/>
        <end position="27"/>
    </location>
</feature>
<gene>
    <name evidence="3" type="ORF">HF200_28625</name>
</gene>
<organism evidence="3 4">
    <name type="scientific">Streptomyces galbus</name>
    <dbReference type="NCBI Taxonomy" id="33898"/>
    <lineage>
        <taxon>Bacteria</taxon>
        <taxon>Bacillati</taxon>
        <taxon>Actinomycetota</taxon>
        <taxon>Actinomycetes</taxon>
        <taxon>Kitasatosporales</taxon>
        <taxon>Streptomycetaceae</taxon>
        <taxon>Streptomyces</taxon>
    </lineage>
</organism>
<name>A0ABX1IVA7_STRGB</name>
<dbReference type="PANTHER" id="PTHR44103:SF1">
    <property type="entry name" value="PROPROTEIN CONVERTASE P"/>
    <property type="match status" value="1"/>
</dbReference>
<keyword evidence="1" id="KW-0732">Signal</keyword>
<evidence type="ECO:0000313" key="4">
    <source>
        <dbReference type="Proteomes" id="UP000744032"/>
    </source>
</evidence>
<feature type="region of interest" description="Disordered" evidence="2">
    <location>
        <begin position="1"/>
        <end position="27"/>
    </location>
</feature>
<proteinExistence type="predicted"/>
<evidence type="ECO:0000256" key="1">
    <source>
        <dbReference type="ARBA" id="ARBA00022729"/>
    </source>
</evidence>
<dbReference type="Gene3D" id="2.130.10.130">
    <property type="entry name" value="Integrin alpha, N-terminal"/>
    <property type="match status" value="1"/>
</dbReference>
<dbReference type="SUPFAM" id="SSF69318">
    <property type="entry name" value="Integrin alpha N-terminal domain"/>
    <property type="match status" value="1"/>
</dbReference>
<dbReference type="RefSeq" id="WP_168375972.1">
    <property type="nucleotide sequence ID" value="NZ_JAAXMD010000394.1"/>
</dbReference>
<evidence type="ECO:0000313" key="3">
    <source>
        <dbReference type="EMBL" id="NKQ28236.1"/>
    </source>
</evidence>
<dbReference type="InterPro" id="IPR028994">
    <property type="entry name" value="Integrin_alpha_N"/>
</dbReference>
<evidence type="ECO:0000256" key="2">
    <source>
        <dbReference type="SAM" id="MobiDB-lite"/>
    </source>
</evidence>
<comment type="caution">
    <text evidence="3">The sequence shown here is derived from an EMBL/GenBank/DDBJ whole genome shotgun (WGS) entry which is preliminary data.</text>
</comment>
<dbReference type="Gene3D" id="2.60.40.4070">
    <property type="match status" value="1"/>
</dbReference>